<name>A0A1D9MGU7_9RHOB</name>
<keyword evidence="3" id="KW-1185">Reference proteome</keyword>
<dbReference type="RefSeq" id="WP_068765545.1">
    <property type="nucleotide sequence ID" value="NZ_CP017781.1"/>
</dbReference>
<reference evidence="2 3" key="1">
    <citation type="submission" date="2016-10" db="EMBL/GenBank/DDBJ databases">
        <title>Rhodobacter sp. LPB0142, isolated from sea water.</title>
        <authorList>
            <person name="Kim E."/>
            <person name="Yi H."/>
        </authorList>
    </citation>
    <scope>NUCLEOTIDE SEQUENCE [LARGE SCALE GENOMIC DNA]</scope>
    <source>
        <strain evidence="2 3">LPB0142</strain>
    </source>
</reference>
<dbReference type="Pfam" id="PF05899">
    <property type="entry name" value="Cupin_3"/>
    <property type="match status" value="1"/>
</dbReference>
<dbReference type="PANTHER" id="PTHR40943:SF2">
    <property type="entry name" value="(S)-UREIDOGLYCINE AMINOHYDROLASE CUPIN DOMAIN-CONTAINING PROTEIN"/>
    <property type="match status" value="1"/>
</dbReference>
<protein>
    <submittedName>
        <fullName evidence="2">Cupin</fullName>
    </submittedName>
</protein>
<evidence type="ECO:0000313" key="2">
    <source>
        <dbReference type="EMBL" id="AOZ71105.1"/>
    </source>
</evidence>
<dbReference type="EMBL" id="CP017781">
    <property type="protein sequence ID" value="AOZ71105.1"/>
    <property type="molecule type" value="Genomic_DNA"/>
</dbReference>
<dbReference type="AlphaFoldDB" id="A0A1D9MGU7"/>
<gene>
    <name evidence="2" type="ORF">LPB142_15090</name>
</gene>
<dbReference type="KEGG" id="rhp:LPB142_15090"/>
<sequence length="113" mass="12865">MLLEKLEIGAIEPEITRPEPETLVSGDPLHTTWNLEDDAGLYCGIWTSTPGKWRVTMTEWEYCRIHEGRAVIEGDDGSRLEVGAGDSFVMRSGFTGTWEVLETIRKDYVILYR</sequence>
<evidence type="ECO:0000313" key="3">
    <source>
        <dbReference type="Proteomes" id="UP000176562"/>
    </source>
</evidence>
<dbReference type="STRING" id="1850250.LPB142_15090"/>
<dbReference type="Gene3D" id="2.60.120.10">
    <property type="entry name" value="Jelly Rolls"/>
    <property type="match status" value="1"/>
</dbReference>
<dbReference type="PANTHER" id="PTHR40943">
    <property type="entry name" value="CYTOPLASMIC PROTEIN-RELATED"/>
    <property type="match status" value="1"/>
</dbReference>
<dbReference type="SUPFAM" id="SSF51182">
    <property type="entry name" value="RmlC-like cupins"/>
    <property type="match status" value="1"/>
</dbReference>
<dbReference type="InterPro" id="IPR014710">
    <property type="entry name" value="RmlC-like_jellyroll"/>
</dbReference>
<organism evidence="2 3">
    <name type="scientific">Rhodobacter xanthinilyticus</name>
    <dbReference type="NCBI Taxonomy" id="1850250"/>
    <lineage>
        <taxon>Bacteria</taxon>
        <taxon>Pseudomonadati</taxon>
        <taxon>Pseudomonadota</taxon>
        <taxon>Alphaproteobacteria</taxon>
        <taxon>Rhodobacterales</taxon>
        <taxon>Rhodobacter group</taxon>
        <taxon>Rhodobacter</taxon>
    </lineage>
</organism>
<dbReference type="Proteomes" id="UP000176562">
    <property type="component" value="Chromosome"/>
</dbReference>
<dbReference type="CDD" id="cd02227">
    <property type="entry name" value="cupin_TM1112-like"/>
    <property type="match status" value="1"/>
</dbReference>
<proteinExistence type="predicted"/>
<evidence type="ECO:0000259" key="1">
    <source>
        <dbReference type="Pfam" id="PF05899"/>
    </source>
</evidence>
<dbReference type="InterPro" id="IPR011051">
    <property type="entry name" value="RmlC_Cupin_sf"/>
</dbReference>
<dbReference type="InterPro" id="IPR008579">
    <property type="entry name" value="UGlyAH_Cupin_dom"/>
</dbReference>
<feature type="domain" description="(S)-ureidoglycine aminohydrolase cupin" evidence="1">
    <location>
        <begin position="36"/>
        <end position="108"/>
    </location>
</feature>
<accession>A0A1D9MGU7</accession>